<dbReference type="AlphaFoldDB" id="A0A110B0H2"/>
<keyword evidence="2" id="KW-1185">Reference proteome</keyword>
<dbReference type="Proteomes" id="UP000218263">
    <property type="component" value="Chromosome"/>
</dbReference>
<sequence length="232" mass="26794">MITSIAIDDEPKALEVIERYCRKTSLVTLRATFREPVKAIEFLNREKVDVIFLDINMPDISGIQLVQTLSSRPMIIFTTAYSHYAVESYDLNAVDYLLKPITFERFLAAVNKAETFLAMKNKASFKSEVPETIFIKSGSQTHHLKISEILYLQKDGNYITIVLKDKKILIRENMTDIFDIVPQDEFVRVHKSFVVAIRHIAMIEVHQLMINNEKIPIGSTYREPLRMRLGLE</sequence>
<dbReference type="Pfam" id="PF00072">
    <property type="entry name" value="Response_reg"/>
    <property type="match status" value="1"/>
</dbReference>
<dbReference type="PROSITE" id="PS50930">
    <property type="entry name" value="HTH_LYTTR"/>
    <property type="match status" value="1"/>
</dbReference>
<reference evidence="1 2" key="1">
    <citation type="submission" date="2015-12" db="EMBL/GenBank/DDBJ databases">
        <title>Genome sequence of Mucilaginibacter gotjawali.</title>
        <authorList>
            <person name="Lee J.S."/>
            <person name="Lee K.C."/>
            <person name="Kim K.K."/>
            <person name="Lee B.W."/>
        </authorList>
    </citation>
    <scope>NUCLEOTIDE SEQUENCE [LARGE SCALE GENOMIC DNA]</scope>
    <source>
        <strain evidence="1 2">SA3-7</strain>
    </source>
</reference>
<dbReference type="SMART" id="SM00448">
    <property type="entry name" value="REC"/>
    <property type="match status" value="1"/>
</dbReference>
<gene>
    <name evidence="1" type="primary">ypdB_1</name>
    <name evidence="1" type="ORF">MgSA37_00490</name>
</gene>
<dbReference type="InterPro" id="IPR001789">
    <property type="entry name" value="Sig_transdc_resp-reg_receiver"/>
</dbReference>
<dbReference type="GO" id="GO:0000156">
    <property type="term" value="F:phosphorelay response regulator activity"/>
    <property type="evidence" value="ECO:0007669"/>
    <property type="project" value="InterPro"/>
</dbReference>
<dbReference type="EMBL" id="AP017313">
    <property type="protein sequence ID" value="BAU52335.1"/>
    <property type="molecule type" value="Genomic_DNA"/>
</dbReference>
<dbReference type="SMART" id="SM00850">
    <property type="entry name" value="LytTR"/>
    <property type="match status" value="1"/>
</dbReference>
<protein>
    <submittedName>
        <fullName evidence="1">Transcriptional regulatory protein YpdB</fullName>
    </submittedName>
</protein>
<dbReference type="RefSeq" id="WP_096349672.1">
    <property type="nucleotide sequence ID" value="NZ_AP017313.1"/>
</dbReference>
<dbReference type="InterPro" id="IPR011006">
    <property type="entry name" value="CheY-like_superfamily"/>
</dbReference>
<dbReference type="SUPFAM" id="SSF52172">
    <property type="entry name" value="CheY-like"/>
    <property type="match status" value="1"/>
</dbReference>
<dbReference type="PANTHER" id="PTHR37299:SF1">
    <property type="entry name" value="STAGE 0 SPORULATION PROTEIN A HOMOLOG"/>
    <property type="match status" value="1"/>
</dbReference>
<dbReference type="KEGG" id="mgot:MgSA37_00490"/>
<proteinExistence type="predicted"/>
<dbReference type="OrthoDB" id="2168082at2"/>
<dbReference type="Gene3D" id="2.40.50.1020">
    <property type="entry name" value="LytTr DNA-binding domain"/>
    <property type="match status" value="1"/>
</dbReference>
<name>A0A110B0H2_9SPHI</name>
<dbReference type="InterPro" id="IPR007492">
    <property type="entry name" value="LytTR_DNA-bd_dom"/>
</dbReference>
<dbReference type="Pfam" id="PF04397">
    <property type="entry name" value="LytTR"/>
    <property type="match status" value="1"/>
</dbReference>
<dbReference type="PROSITE" id="PS50110">
    <property type="entry name" value="RESPONSE_REGULATORY"/>
    <property type="match status" value="1"/>
</dbReference>
<evidence type="ECO:0000313" key="2">
    <source>
        <dbReference type="Proteomes" id="UP000218263"/>
    </source>
</evidence>
<evidence type="ECO:0000313" key="1">
    <source>
        <dbReference type="EMBL" id="BAU52335.1"/>
    </source>
</evidence>
<dbReference type="InterPro" id="IPR046947">
    <property type="entry name" value="LytR-like"/>
</dbReference>
<dbReference type="Gene3D" id="3.40.50.2300">
    <property type="match status" value="1"/>
</dbReference>
<dbReference type="PANTHER" id="PTHR37299">
    <property type="entry name" value="TRANSCRIPTIONAL REGULATOR-RELATED"/>
    <property type="match status" value="1"/>
</dbReference>
<accession>A0A110B0H2</accession>
<organism evidence="1 2">
    <name type="scientific">Mucilaginibacter gotjawali</name>
    <dbReference type="NCBI Taxonomy" id="1550579"/>
    <lineage>
        <taxon>Bacteria</taxon>
        <taxon>Pseudomonadati</taxon>
        <taxon>Bacteroidota</taxon>
        <taxon>Sphingobacteriia</taxon>
        <taxon>Sphingobacteriales</taxon>
        <taxon>Sphingobacteriaceae</taxon>
        <taxon>Mucilaginibacter</taxon>
    </lineage>
</organism>
<dbReference type="GO" id="GO:0003677">
    <property type="term" value="F:DNA binding"/>
    <property type="evidence" value="ECO:0007669"/>
    <property type="project" value="UniProtKB-KW"/>
</dbReference>